<reference evidence="3" key="1">
    <citation type="journal article" date="2015" name="Nat. Genet.">
        <title>The genome and transcriptome of the zoonotic hookworm Ancylostoma ceylanicum identify infection-specific gene families.</title>
        <authorList>
            <person name="Schwarz E.M."/>
            <person name="Hu Y."/>
            <person name="Antoshechkin I."/>
            <person name="Miller M.M."/>
            <person name="Sternberg P.W."/>
            <person name="Aroian R.V."/>
        </authorList>
    </citation>
    <scope>NUCLEOTIDE SEQUENCE</scope>
    <source>
        <strain evidence="3">HY135</strain>
    </source>
</reference>
<comment type="caution">
    <text evidence="2">The sequence shown here is derived from an EMBL/GenBank/DDBJ whole genome shotgun (WGS) entry which is preliminary data.</text>
</comment>
<proteinExistence type="predicted"/>
<dbReference type="AlphaFoldDB" id="A0A016RWB0"/>
<name>A0A016RWB0_9BILA</name>
<organism evidence="2 3">
    <name type="scientific">Ancylostoma ceylanicum</name>
    <dbReference type="NCBI Taxonomy" id="53326"/>
    <lineage>
        <taxon>Eukaryota</taxon>
        <taxon>Metazoa</taxon>
        <taxon>Ecdysozoa</taxon>
        <taxon>Nematoda</taxon>
        <taxon>Chromadorea</taxon>
        <taxon>Rhabditida</taxon>
        <taxon>Rhabditina</taxon>
        <taxon>Rhabditomorpha</taxon>
        <taxon>Strongyloidea</taxon>
        <taxon>Ancylostomatidae</taxon>
        <taxon>Ancylostomatinae</taxon>
        <taxon>Ancylostoma</taxon>
    </lineage>
</organism>
<feature type="compositionally biased region" description="Polar residues" evidence="1">
    <location>
        <begin position="44"/>
        <end position="62"/>
    </location>
</feature>
<evidence type="ECO:0000256" key="1">
    <source>
        <dbReference type="SAM" id="MobiDB-lite"/>
    </source>
</evidence>
<feature type="compositionally biased region" description="Basic and acidic residues" evidence="1">
    <location>
        <begin position="1"/>
        <end position="13"/>
    </location>
</feature>
<evidence type="ECO:0000313" key="3">
    <source>
        <dbReference type="Proteomes" id="UP000024635"/>
    </source>
</evidence>
<gene>
    <name evidence="2" type="primary">Acey_s0357.g3391</name>
    <name evidence="2" type="ORF">Y032_0357g3391</name>
</gene>
<protein>
    <submittedName>
        <fullName evidence="2">Uncharacterized protein</fullName>
    </submittedName>
</protein>
<dbReference type="Proteomes" id="UP000024635">
    <property type="component" value="Unassembled WGS sequence"/>
</dbReference>
<feature type="region of interest" description="Disordered" evidence="1">
    <location>
        <begin position="1"/>
        <end position="78"/>
    </location>
</feature>
<dbReference type="EMBL" id="JARK01001693">
    <property type="protein sequence ID" value="EYB82561.1"/>
    <property type="molecule type" value="Genomic_DNA"/>
</dbReference>
<keyword evidence="3" id="KW-1185">Reference proteome</keyword>
<sequence>MNGSTESREEEGQQRSANRRGVFGQLPGLTKALSAESSLDKNKNTNNEALTITDQDITSNEASRQHHLATSEEPATSS</sequence>
<accession>A0A016RWB0</accession>
<evidence type="ECO:0000313" key="2">
    <source>
        <dbReference type="EMBL" id="EYB82561.1"/>
    </source>
</evidence>